<comment type="subcellular location">
    <subcellularLocation>
        <location evidence="1">Membrane</location>
        <topology evidence="1">Multi-pass membrane protein</topology>
    </subcellularLocation>
</comment>
<accession>A0AAV9TLJ6</accession>
<dbReference type="InterPro" id="IPR052337">
    <property type="entry name" value="SAT4-like"/>
</dbReference>
<dbReference type="Pfam" id="PF20684">
    <property type="entry name" value="Fung_rhodopsin"/>
    <property type="match status" value="1"/>
</dbReference>
<evidence type="ECO:0000256" key="1">
    <source>
        <dbReference type="ARBA" id="ARBA00004141"/>
    </source>
</evidence>
<dbReference type="Proteomes" id="UP001327957">
    <property type="component" value="Unassembled WGS sequence"/>
</dbReference>
<reference evidence="9 10" key="1">
    <citation type="submission" date="2023-04" db="EMBL/GenBank/DDBJ databases">
        <title>Colletotrichum tabacum stain YC1 causing leaf anthracnose on Nicotiana tabacum(L.) cv.</title>
        <authorList>
            <person name="Ji Z."/>
            <person name="Wang M."/>
            <person name="Zhang J."/>
            <person name="Wang N."/>
            <person name="Zhou Z."/>
        </authorList>
    </citation>
    <scope>NUCLEOTIDE SEQUENCE [LARGE SCALE GENOMIC DNA]</scope>
    <source>
        <strain evidence="9 10">YC1</strain>
    </source>
</reference>
<gene>
    <name evidence="9" type="ORF">QIS74_02642</name>
</gene>
<evidence type="ECO:0000313" key="10">
    <source>
        <dbReference type="Proteomes" id="UP001327957"/>
    </source>
</evidence>
<evidence type="ECO:0000256" key="7">
    <source>
        <dbReference type="SAM" id="Phobius"/>
    </source>
</evidence>
<keyword evidence="3 7" id="KW-1133">Transmembrane helix</keyword>
<dbReference type="GO" id="GO:0016020">
    <property type="term" value="C:membrane"/>
    <property type="evidence" value="ECO:0007669"/>
    <property type="project" value="UniProtKB-SubCell"/>
</dbReference>
<feature type="region of interest" description="Disordered" evidence="6">
    <location>
        <begin position="351"/>
        <end position="397"/>
    </location>
</feature>
<evidence type="ECO:0000259" key="8">
    <source>
        <dbReference type="Pfam" id="PF20684"/>
    </source>
</evidence>
<evidence type="ECO:0000256" key="2">
    <source>
        <dbReference type="ARBA" id="ARBA00022692"/>
    </source>
</evidence>
<sequence length="397" mass="43344">MFNTSGVITALPAPGGYVVDFGNPQRRGVLETFVTLSVGMVLALLFLFQRLYVKIVIRKRFGADDVLLLVGWAFTIGIQALMLKAAMDGYVGVHGWEVPIEKFKDFTFYNSYINPIVYAIPPGACKMVILMFFLEINSSTDWFRRSVYFTMFVVVGSSLGILFSSILPCNPIQSAYDLATPGTCIDRVATFKATAAFGVITDIMIICLPIPMVLNLQVSTRKKIGLLSLFGIGSVTVFTSIVRLYLLITILNDPDQTWGAIFINLWVGVEANLLVMCASLSTLRLFFHTVSPKLFSSGAATTGQSGGFSGNGLQTIGGTGGIGSGPNRSRYSRFDRSQNEPAYNLDTFHVQIKSGPGDRDDEQPGRRSSIGSVHDPDSSSERGIIQTTETRLHHSKT</sequence>
<keyword evidence="2 7" id="KW-0812">Transmembrane</keyword>
<keyword evidence="10" id="KW-1185">Reference proteome</keyword>
<feature type="transmembrane region" description="Helical" evidence="7">
    <location>
        <begin position="260"/>
        <end position="287"/>
    </location>
</feature>
<keyword evidence="4 7" id="KW-0472">Membrane</keyword>
<evidence type="ECO:0000256" key="6">
    <source>
        <dbReference type="SAM" id="MobiDB-lite"/>
    </source>
</evidence>
<comment type="similarity">
    <text evidence="5">Belongs to the SAT4 family.</text>
</comment>
<organism evidence="9 10">
    <name type="scientific">Colletotrichum tabaci</name>
    <dbReference type="NCBI Taxonomy" id="1209068"/>
    <lineage>
        <taxon>Eukaryota</taxon>
        <taxon>Fungi</taxon>
        <taxon>Dikarya</taxon>
        <taxon>Ascomycota</taxon>
        <taxon>Pezizomycotina</taxon>
        <taxon>Sordariomycetes</taxon>
        <taxon>Hypocreomycetidae</taxon>
        <taxon>Glomerellales</taxon>
        <taxon>Glomerellaceae</taxon>
        <taxon>Colletotrichum</taxon>
        <taxon>Colletotrichum destructivum species complex</taxon>
    </lineage>
</organism>
<feature type="transmembrane region" description="Helical" evidence="7">
    <location>
        <begin position="195"/>
        <end position="214"/>
    </location>
</feature>
<dbReference type="EMBL" id="JASAOK010000012">
    <property type="protein sequence ID" value="KAK6224315.1"/>
    <property type="molecule type" value="Genomic_DNA"/>
</dbReference>
<dbReference type="PANTHER" id="PTHR33048:SF124">
    <property type="entry name" value="INTEGRAL MEMBRANE PROTEIN"/>
    <property type="match status" value="1"/>
</dbReference>
<feature type="domain" description="Rhodopsin" evidence="8">
    <location>
        <begin position="50"/>
        <end position="287"/>
    </location>
</feature>
<feature type="transmembrane region" description="Helical" evidence="7">
    <location>
        <begin position="146"/>
        <end position="167"/>
    </location>
</feature>
<dbReference type="AlphaFoldDB" id="A0AAV9TLJ6"/>
<feature type="compositionally biased region" description="Gly residues" evidence="6">
    <location>
        <begin position="315"/>
        <end position="324"/>
    </location>
</feature>
<evidence type="ECO:0000313" key="9">
    <source>
        <dbReference type="EMBL" id="KAK6224315.1"/>
    </source>
</evidence>
<proteinExistence type="inferred from homology"/>
<evidence type="ECO:0000256" key="3">
    <source>
        <dbReference type="ARBA" id="ARBA00022989"/>
    </source>
</evidence>
<dbReference type="PANTHER" id="PTHR33048">
    <property type="entry name" value="PTH11-LIKE INTEGRAL MEMBRANE PROTEIN (AFU_ORTHOLOGUE AFUA_5G11245)"/>
    <property type="match status" value="1"/>
</dbReference>
<feature type="transmembrane region" description="Helical" evidence="7">
    <location>
        <begin position="33"/>
        <end position="53"/>
    </location>
</feature>
<dbReference type="InterPro" id="IPR049326">
    <property type="entry name" value="Rhodopsin_dom_fungi"/>
</dbReference>
<feature type="transmembrane region" description="Helical" evidence="7">
    <location>
        <begin position="112"/>
        <end position="134"/>
    </location>
</feature>
<evidence type="ECO:0000256" key="4">
    <source>
        <dbReference type="ARBA" id="ARBA00023136"/>
    </source>
</evidence>
<feature type="region of interest" description="Disordered" evidence="6">
    <location>
        <begin position="315"/>
        <end position="336"/>
    </location>
</feature>
<comment type="caution">
    <text evidence="9">The sequence shown here is derived from an EMBL/GenBank/DDBJ whole genome shotgun (WGS) entry which is preliminary data.</text>
</comment>
<feature type="transmembrane region" description="Helical" evidence="7">
    <location>
        <begin position="226"/>
        <end position="248"/>
    </location>
</feature>
<evidence type="ECO:0000256" key="5">
    <source>
        <dbReference type="ARBA" id="ARBA00038359"/>
    </source>
</evidence>
<feature type="transmembrane region" description="Helical" evidence="7">
    <location>
        <begin position="65"/>
        <end position="87"/>
    </location>
</feature>
<name>A0AAV9TLJ6_9PEZI</name>
<protein>
    <submittedName>
        <fullName evidence="9">Integral membrane protein</fullName>
    </submittedName>
</protein>
<feature type="compositionally biased region" description="Basic and acidic residues" evidence="6">
    <location>
        <begin position="356"/>
        <end position="365"/>
    </location>
</feature>